<evidence type="ECO:0000256" key="2">
    <source>
        <dbReference type="HAMAP-Rule" id="MF_00634"/>
    </source>
</evidence>
<dbReference type="HAMAP" id="MF_00634">
    <property type="entry name" value="UPF0235"/>
    <property type="match status" value="1"/>
</dbReference>
<comment type="caution">
    <text evidence="3">The sequence shown here is derived from an EMBL/GenBank/DDBJ whole genome shotgun (WGS) entry which is preliminary data.</text>
</comment>
<dbReference type="PANTHER" id="PTHR13420">
    <property type="entry name" value="UPF0235 PROTEIN C15ORF40"/>
    <property type="match status" value="1"/>
</dbReference>
<organism evidence="3 4">
    <name type="scientific">Candidatus Collierbacteria bacterium GW2011_GWA2_42_17</name>
    <dbReference type="NCBI Taxonomy" id="1618378"/>
    <lineage>
        <taxon>Bacteria</taxon>
        <taxon>Candidatus Collieribacteriota</taxon>
    </lineage>
</organism>
<dbReference type="PANTHER" id="PTHR13420:SF7">
    <property type="entry name" value="UPF0235 PROTEIN C15ORF40"/>
    <property type="match status" value="1"/>
</dbReference>
<dbReference type="AlphaFoldDB" id="A0A0G1BAN7"/>
<accession>A0A0G1BAN7</accession>
<evidence type="ECO:0000313" key="4">
    <source>
        <dbReference type="Proteomes" id="UP000033854"/>
    </source>
</evidence>
<dbReference type="EMBL" id="LCDA01000001">
    <property type="protein sequence ID" value="KKS43406.1"/>
    <property type="molecule type" value="Genomic_DNA"/>
</dbReference>
<dbReference type="InterPro" id="IPR036591">
    <property type="entry name" value="YggU-like_sf"/>
</dbReference>
<dbReference type="GO" id="GO:0005737">
    <property type="term" value="C:cytoplasm"/>
    <property type="evidence" value="ECO:0007669"/>
    <property type="project" value="TreeGrafter"/>
</dbReference>
<protein>
    <recommendedName>
        <fullName evidence="2">UPF0235 protein UV06_C0001G0140</fullName>
    </recommendedName>
</protein>
<sequence length="97" mass="10717">MVNHPSTGNMHLTIVAKPKKKQEKVVQIDPTTYAVSIKEPPIDGRANDAIIKSLSKYFSISPSQIALISGHTAKIKVVEVPDHLVNFELLPKQKSLF</sequence>
<dbReference type="Proteomes" id="UP000033854">
    <property type="component" value="Unassembled WGS sequence"/>
</dbReference>
<reference evidence="3 4" key="1">
    <citation type="journal article" date="2015" name="Nature">
        <title>rRNA introns, odd ribosomes, and small enigmatic genomes across a large radiation of phyla.</title>
        <authorList>
            <person name="Brown C.T."/>
            <person name="Hug L.A."/>
            <person name="Thomas B.C."/>
            <person name="Sharon I."/>
            <person name="Castelle C.J."/>
            <person name="Singh A."/>
            <person name="Wilkins M.J."/>
            <person name="Williams K.H."/>
            <person name="Banfield J.F."/>
        </authorList>
    </citation>
    <scope>NUCLEOTIDE SEQUENCE [LARGE SCALE GENOMIC DNA]</scope>
</reference>
<evidence type="ECO:0000313" key="3">
    <source>
        <dbReference type="EMBL" id="KKS43406.1"/>
    </source>
</evidence>
<comment type="similarity">
    <text evidence="1 2">Belongs to the UPF0235 family.</text>
</comment>
<evidence type="ECO:0000256" key="1">
    <source>
        <dbReference type="ARBA" id="ARBA00010364"/>
    </source>
</evidence>
<dbReference type="NCBIfam" id="TIGR00251">
    <property type="entry name" value="DUF167 family protein"/>
    <property type="match status" value="1"/>
</dbReference>
<dbReference type="SUPFAM" id="SSF69786">
    <property type="entry name" value="YggU-like"/>
    <property type="match status" value="1"/>
</dbReference>
<dbReference type="Pfam" id="PF02594">
    <property type="entry name" value="DUF167"/>
    <property type="match status" value="1"/>
</dbReference>
<proteinExistence type="inferred from homology"/>
<dbReference type="SMART" id="SM01152">
    <property type="entry name" value="DUF167"/>
    <property type="match status" value="1"/>
</dbReference>
<dbReference type="Gene3D" id="3.30.1200.10">
    <property type="entry name" value="YggU-like"/>
    <property type="match status" value="1"/>
</dbReference>
<dbReference type="InterPro" id="IPR003746">
    <property type="entry name" value="DUF167"/>
</dbReference>
<name>A0A0G1BAN7_9BACT</name>
<gene>
    <name evidence="3" type="ORF">UV06_C0001G0140</name>
</gene>